<dbReference type="Proteomes" id="UP000247569">
    <property type="component" value="Unassembled WGS sequence"/>
</dbReference>
<dbReference type="AlphaFoldDB" id="A0A318JX65"/>
<protein>
    <submittedName>
        <fullName evidence="1">Uncharacterized protein</fullName>
    </submittedName>
</protein>
<reference evidence="1 2" key="1">
    <citation type="submission" date="2018-05" db="EMBL/GenBank/DDBJ databases">
        <title>Genomic Encyclopedia of Type Strains, Phase IV (KMG-IV): sequencing the most valuable type-strain genomes for metagenomic binning, comparative biology and taxonomic classification.</title>
        <authorList>
            <person name="Goeker M."/>
        </authorList>
    </citation>
    <scope>NUCLEOTIDE SEQUENCE [LARGE SCALE GENOMIC DNA]</scope>
    <source>
        <strain evidence="1 2">DSM 44704</strain>
    </source>
</reference>
<comment type="caution">
    <text evidence="1">The sequence shown here is derived from an EMBL/GenBank/DDBJ whole genome shotgun (WGS) entry which is preliminary data.</text>
</comment>
<organism evidence="1 2">
    <name type="scientific">Nocardia tenerifensis</name>
    <dbReference type="NCBI Taxonomy" id="228006"/>
    <lineage>
        <taxon>Bacteria</taxon>
        <taxon>Bacillati</taxon>
        <taxon>Actinomycetota</taxon>
        <taxon>Actinomycetes</taxon>
        <taxon>Mycobacteriales</taxon>
        <taxon>Nocardiaceae</taxon>
        <taxon>Nocardia</taxon>
    </lineage>
</organism>
<evidence type="ECO:0000313" key="2">
    <source>
        <dbReference type="Proteomes" id="UP000247569"/>
    </source>
</evidence>
<evidence type="ECO:0000313" key="1">
    <source>
        <dbReference type="EMBL" id="PXX58341.1"/>
    </source>
</evidence>
<gene>
    <name evidence="1" type="ORF">DFR70_11423</name>
</gene>
<proteinExistence type="predicted"/>
<sequence length="70" mass="7144">MGVRAMFASAECTAGGVGFAGGLTESAFTVLCDEDPASDLISLSTQNGVVAEEISAEEFQVEWLVASGRG</sequence>
<name>A0A318JX65_9NOCA</name>
<dbReference type="EMBL" id="QJKF01000014">
    <property type="protein sequence ID" value="PXX58341.1"/>
    <property type="molecule type" value="Genomic_DNA"/>
</dbReference>
<keyword evidence="2" id="KW-1185">Reference proteome</keyword>
<accession>A0A318JX65</accession>